<evidence type="ECO:0000256" key="11">
    <source>
        <dbReference type="ARBA" id="ARBA00022989"/>
    </source>
</evidence>
<dbReference type="Gene3D" id="3.30.565.10">
    <property type="entry name" value="Histidine kinase-like ATPase, C-terminal domain"/>
    <property type="match status" value="1"/>
</dbReference>
<dbReference type="SMART" id="SM00388">
    <property type="entry name" value="HisKA"/>
    <property type="match status" value="1"/>
</dbReference>
<dbReference type="EMBL" id="JAJEQC010000006">
    <property type="protein sequence ID" value="MCC2136935.1"/>
    <property type="molecule type" value="Genomic_DNA"/>
</dbReference>
<dbReference type="GO" id="GO:0005524">
    <property type="term" value="F:ATP binding"/>
    <property type="evidence" value="ECO:0007669"/>
    <property type="project" value="UniProtKB-KW"/>
</dbReference>
<evidence type="ECO:0000256" key="7">
    <source>
        <dbReference type="ARBA" id="ARBA00022692"/>
    </source>
</evidence>
<evidence type="ECO:0000256" key="10">
    <source>
        <dbReference type="ARBA" id="ARBA00022840"/>
    </source>
</evidence>
<evidence type="ECO:0000256" key="2">
    <source>
        <dbReference type="ARBA" id="ARBA00004651"/>
    </source>
</evidence>
<keyword evidence="5" id="KW-0597">Phosphoprotein</keyword>
<dbReference type="Proteomes" id="UP001199424">
    <property type="component" value="Unassembled WGS sequence"/>
</dbReference>
<accession>A0AAE3AHQ8</accession>
<feature type="domain" description="Histidine kinase" evidence="16">
    <location>
        <begin position="263"/>
        <end position="477"/>
    </location>
</feature>
<evidence type="ECO:0000256" key="14">
    <source>
        <dbReference type="SAM" id="MobiDB-lite"/>
    </source>
</evidence>
<evidence type="ECO:0000259" key="17">
    <source>
        <dbReference type="PROSITE" id="PS50885"/>
    </source>
</evidence>
<keyword evidence="9 18" id="KW-0418">Kinase</keyword>
<dbReference type="SMART" id="SM00387">
    <property type="entry name" value="HATPase_c"/>
    <property type="match status" value="1"/>
</dbReference>
<reference evidence="18" key="1">
    <citation type="submission" date="2021-10" db="EMBL/GenBank/DDBJ databases">
        <title>Anaerobic single-cell dispensing facilitates the cultivation of human gut bacteria.</title>
        <authorList>
            <person name="Afrizal A."/>
        </authorList>
    </citation>
    <scope>NUCLEOTIDE SEQUENCE</scope>
    <source>
        <strain evidence="18">CLA-AA-H250</strain>
    </source>
</reference>
<organism evidence="18 19">
    <name type="scientific">Hominenteromicrobium mulieris</name>
    <dbReference type="NCBI Taxonomy" id="2885357"/>
    <lineage>
        <taxon>Bacteria</taxon>
        <taxon>Bacillati</taxon>
        <taxon>Bacillota</taxon>
        <taxon>Clostridia</taxon>
        <taxon>Eubacteriales</taxon>
        <taxon>Oscillospiraceae</taxon>
        <taxon>Hominenteromicrobium</taxon>
    </lineage>
</organism>
<evidence type="ECO:0000313" key="18">
    <source>
        <dbReference type="EMBL" id="MCC2136935.1"/>
    </source>
</evidence>
<evidence type="ECO:0000313" key="19">
    <source>
        <dbReference type="Proteomes" id="UP001199424"/>
    </source>
</evidence>
<evidence type="ECO:0000256" key="1">
    <source>
        <dbReference type="ARBA" id="ARBA00000085"/>
    </source>
</evidence>
<dbReference type="Gene3D" id="1.10.287.130">
    <property type="match status" value="1"/>
</dbReference>
<dbReference type="EC" id="2.7.13.3" evidence="3"/>
<evidence type="ECO:0000256" key="9">
    <source>
        <dbReference type="ARBA" id="ARBA00022777"/>
    </source>
</evidence>
<dbReference type="Gene3D" id="6.10.340.10">
    <property type="match status" value="1"/>
</dbReference>
<dbReference type="GO" id="GO:0000155">
    <property type="term" value="F:phosphorelay sensor kinase activity"/>
    <property type="evidence" value="ECO:0007669"/>
    <property type="project" value="InterPro"/>
</dbReference>
<comment type="catalytic activity">
    <reaction evidence="1">
        <text>ATP + protein L-histidine = ADP + protein N-phospho-L-histidine.</text>
        <dbReference type="EC" id="2.7.13.3"/>
    </reaction>
</comment>
<dbReference type="SUPFAM" id="SSF55874">
    <property type="entry name" value="ATPase domain of HSP90 chaperone/DNA topoisomerase II/histidine kinase"/>
    <property type="match status" value="1"/>
</dbReference>
<dbReference type="RefSeq" id="WP_308449284.1">
    <property type="nucleotide sequence ID" value="NZ_JAJEQC010000006.1"/>
</dbReference>
<feature type="compositionally biased region" description="Basic and acidic residues" evidence="14">
    <location>
        <begin position="494"/>
        <end position="508"/>
    </location>
</feature>
<dbReference type="PRINTS" id="PR00344">
    <property type="entry name" value="BCTRLSENSOR"/>
</dbReference>
<dbReference type="InterPro" id="IPR003594">
    <property type="entry name" value="HATPase_dom"/>
</dbReference>
<comment type="caution">
    <text evidence="18">The sequence shown here is derived from an EMBL/GenBank/DDBJ whole genome shotgun (WGS) entry which is preliminary data.</text>
</comment>
<keyword evidence="13 15" id="KW-0472">Membrane</keyword>
<evidence type="ECO:0000256" key="12">
    <source>
        <dbReference type="ARBA" id="ARBA00023012"/>
    </source>
</evidence>
<feature type="domain" description="HAMP" evidence="17">
    <location>
        <begin position="196"/>
        <end position="248"/>
    </location>
</feature>
<evidence type="ECO:0000256" key="15">
    <source>
        <dbReference type="SAM" id="Phobius"/>
    </source>
</evidence>
<dbReference type="CDD" id="cd06225">
    <property type="entry name" value="HAMP"/>
    <property type="match status" value="1"/>
</dbReference>
<keyword evidence="12" id="KW-0902">Two-component regulatory system</keyword>
<keyword evidence="6" id="KW-0808">Transferase</keyword>
<dbReference type="Pfam" id="PF00512">
    <property type="entry name" value="HisKA"/>
    <property type="match status" value="1"/>
</dbReference>
<keyword evidence="10" id="KW-0067">ATP-binding</keyword>
<comment type="subcellular location">
    <subcellularLocation>
        <location evidence="2">Cell membrane</location>
        <topology evidence="2">Multi-pass membrane protein</topology>
    </subcellularLocation>
</comment>
<dbReference type="PANTHER" id="PTHR45528:SF1">
    <property type="entry name" value="SENSOR HISTIDINE KINASE CPXA"/>
    <property type="match status" value="1"/>
</dbReference>
<evidence type="ECO:0000256" key="8">
    <source>
        <dbReference type="ARBA" id="ARBA00022741"/>
    </source>
</evidence>
<dbReference type="InterPro" id="IPR005467">
    <property type="entry name" value="His_kinase_dom"/>
</dbReference>
<gene>
    <name evidence="18" type="ORF">LKD31_07875</name>
</gene>
<dbReference type="PROSITE" id="PS50885">
    <property type="entry name" value="HAMP"/>
    <property type="match status" value="1"/>
</dbReference>
<dbReference type="AlphaFoldDB" id="A0AAE3AHQ8"/>
<evidence type="ECO:0000256" key="4">
    <source>
        <dbReference type="ARBA" id="ARBA00022475"/>
    </source>
</evidence>
<feature type="transmembrane region" description="Helical" evidence="15">
    <location>
        <begin position="178"/>
        <end position="199"/>
    </location>
</feature>
<dbReference type="InterPro" id="IPR036097">
    <property type="entry name" value="HisK_dim/P_sf"/>
</dbReference>
<dbReference type="InterPro" id="IPR003660">
    <property type="entry name" value="HAMP_dom"/>
</dbReference>
<dbReference type="InterPro" id="IPR003661">
    <property type="entry name" value="HisK_dim/P_dom"/>
</dbReference>
<dbReference type="SMART" id="SM00304">
    <property type="entry name" value="HAMP"/>
    <property type="match status" value="1"/>
</dbReference>
<dbReference type="SUPFAM" id="SSF47384">
    <property type="entry name" value="Homodimeric domain of signal transducing histidine kinase"/>
    <property type="match status" value="1"/>
</dbReference>
<dbReference type="PROSITE" id="PS50109">
    <property type="entry name" value="HIS_KIN"/>
    <property type="match status" value="1"/>
</dbReference>
<protein>
    <recommendedName>
        <fullName evidence="3">histidine kinase</fullName>
        <ecNumber evidence="3">2.7.13.3</ecNumber>
    </recommendedName>
</protein>
<dbReference type="GO" id="GO:0005886">
    <property type="term" value="C:plasma membrane"/>
    <property type="evidence" value="ECO:0007669"/>
    <property type="project" value="UniProtKB-SubCell"/>
</dbReference>
<evidence type="ECO:0000256" key="13">
    <source>
        <dbReference type="ARBA" id="ARBA00023136"/>
    </source>
</evidence>
<evidence type="ECO:0000256" key="5">
    <source>
        <dbReference type="ARBA" id="ARBA00022553"/>
    </source>
</evidence>
<keyword evidence="11 15" id="KW-1133">Transmembrane helix</keyword>
<keyword evidence="19" id="KW-1185">Reference proteome</keyword>
<dbReference type="InterPro" id="IPR036890">
    <property type="entry name" value="HATPase_C_sf"/>
</dbReference>
<dbReference type="Pfam" id="PF02518">
    <property type="entry name" value="HATPase_c"/>
    <property type="match status" value="1"/>
</dbReference>
<dbReference type="InterPro" id="IPR050398">
    <property type="entry name" value="HssS/ArlS-like"/>
</dbReference>
<feature type="region of interest" description="Disordered" evidence="14">
    <location>
        <begin position="482"/>
        <end position="525"/>
    </location>
</feature>
<keyword evidence="4" id="KW-1003">Cell membrane</keyword>
<evidence type="ECO:0000259" key="16">
    <source>
        <dbReference type="PROSITE" id="PS50109"/>
    </source>
</evidence>
<dbReference type="CDD" id="cd00082">
    <property type="entry name" value="HisKA"/>
    <property type="match status" value="1"/>
</dbReference>
<dbReference type="SUPFAM" id="SSF158472">
    <property type="entry name" value="HAMP domain-like"/>
    <property type="match status" value="1"/>
</dbReference>
<dbReference type="PANTHER" id="PTHR45528">
    <property type="entry name" value="SENSOR HISTIDINE KINASE CPXA"/>
    <property type="match status" value="1"/>
</dbReference>
<dbReference type="CDD" id="cd00075">
    <property type="entry name" value="HATPase"/>
    <property type="match status" value="1"/>
</dbReference>
<name>A0AAE3AHQ8_9FIRM</name>
<evidence type="ECO:0000256" key="3">
    <source>
        <dbReference type="ARBA" id="ARBA00012438"/>
    </source>
</evidence>
<evidence type="ECO:0000256" key="6">
    <source>
        <dbReference type="ARBA" id="ARBA00022679"/>
    </source>
</evidence>
<sequence length="525" mass="57912">MKLWQKISLIALVFVALAVQLTQFYILDSHFRSAIAREVNSAASAHSALAASLSNHAAYERLKANTLFLSTDQLTDMLKDTITTDISTADVIEVKKGGKTITAVGTEVLDGASYDLASVKPNDAITDGKTVIFDAGEKTYLMVVSIIKLEAMSYELRTVYDVTNVYDEHDANLNNARMWGLCCGGGISVLLLISVLGFLRPLKRAVKTIGAAAAGDYTVRMPEKGSSELKTLAHSINEMTASINEREEKLRGIAESRKRFADAMAHEMKTPLTSILGFADILRIKSVVTDEQRRDFASAIVEEAKRLRGLSAKLLTLASTDNTPLDFADIPAAQLFSDVHATMAPVLGRRGIKLTTLHKNAVLHIDRELFLSLLYNLIDNAAKASPDNSEIWLIQSELDGHTVVSVIDRGMGMKPDTVRRATEAFYMEDKARSRKAGGAGLGLALCDDICRRHGARLEIRSTYQKGTTIIIHMNVAPIPKSQGDELEALLQKRPPREKTRDKAREKERQKRKKQRETRYKGGRTI</sequence>
<dbReference type="Pfam" id="PF00672">
    <property type="entry name" value="HAMP"/>
    <property type="match status" value="1"/>
</dbReference>
<proteinExistence type="predicted"/>
<dbReference type="InterPro" id="IPR004358">
    <property type="entry name" value="Sig_transdc_His_kin-like_C"/>
</dbReference>
<keyword evidence="7 15" id="KW-0812">Transmembrane</keyword>
<keyword evidence="8" id="KW-0547">Nucleotide-binding</keyword>